<dbReference type="SUPFAM" id="SSF49562">
    <property type="entry name" value="C2 domain (Calcium/lipid-binding domain, CaLB)"/>
    <property type="match status" value="1"/>
</dbReference>
<evidence type="ECO:0000313" key="2">
    <source>
        <dbReference type="EMBL" id="CAF5202746.1"/>
    </source>
</evidence>
<dbReference type="EMBL" id="CAJOBI010333847">
    <property type="protein sequence ID" value="CAF5202746.1"/>
    <property type="molecule type" value="Genomic_DNA"/>
</dbReference>
<sequence>MSNTSREKIYGVDESERNARLLRIKVLQATDLQRRDSFDGSGDPYIQILLQSRENQNQTIDTARTRTVSKTLNPLWNQ</sequence>
<dbReference type="PROSITE" id="PS50004">
    <property type="entry name" value="C2"/>
    <property type="match status" value="1"/>
</dbReference>
<gene>
    <name evidence="2" type="ORF">SMN809_LOCUS76011</name>
</gene>
<dbReference type="AlphaFoldDB" id="A0A8S3ILA5"/>
<dbReference type="InterPro" id="IPR035892">
    <property type="entry name" value="C2_domain_sf"/>
</dbReference>
<evidence type="ECO:0000259" key="1">
    <source>
        <dbReference type="PROSITE" id="PS50004"/>
    </source>
</evidence>
<accession>A0A8S3ILA5</accession>
<dbReference type="Pfam" id="PF00168">
    <property type="entry name" value="C2"/>
    <property type="match status" value="1"/>
</dbReference>
<reference evidence="2" key="1">
    <citation type="submission" date="2021-02" db="EMBL/GenBank/DDBJ databases">
        <authorList>
            <person name="Nowell W R."/>
        </authorList>
    </citation>
    <scope>NUCLEOTIDE SEQUENCE</scope>
</reference>
<protein>
    <recommendedName>
        <fullName evidence="1">C2 domain-containing protein</fullName>
    </recommendedName>
</protein>
<dbReference type="InterPro" id="IPR000008">
    <property type="entry name" value="C2_dom"/>
</dbReference>
<comment type="caution">
    <text evidence="2">The sequence shown here is derived from an EMBL/GenBank/DDBJ whole genome shotgun (WGS) entry which is preliminary data.</text>
</comment>
<proteinExistence type="predicted"/>
<evidence type="ECO:0000313" key="3">
    <source>
        <dbReference type="Proteomes" id="UP000676336"/>
    </source>
</evidence>
<feature type="domain" description="C2" evidence="1">
    <location>
        <begin position="1"/>
        <end position="78"/>
    </location>
</feature>
<name>A0A8S3ILA5_9BILA</name>
<feature type="non-terminal residue" evidence="2">
    <location>
        <position position="78"/>
    </location>
</feature>
<dbReference type="Gene3D" id="2.60.40.150">
    <property type="entry name" value="C2 domain"/>
    <property type="match status" value="1"/>
</dbReference>
<dbReference type="Proteomes" id="UP000676336">
    <property type="component" value="Unassembled WGS sequence"/>
</dbReference>
<organism evidence="2 3">
    <name type="scientific">Rotaria magnacalcarata</name>
    <dbReference type="NCBI Taxonomy" id="392030"/>
    <lineage>
        <taxon>Eukaryota</taxon>
        <taxon>Metazoa</taxon>
        <taxon>Spiralia</taxon>
        <taxon>Gnathifera</taxon>
        <taxon>Rotifera</taxon>
        <taxon>Eurotatoria</taxon>
        <taxon>Bdelloidea</taxon>
        <taxon>Philodinida</taxon>
        <taxon>Philodinidae</taxon>
        <taxon>Rotaria</taxon>
    </lineage>
</organism>